<protein>
    <recommendedName>
        <fullName evidence="4">Integral membrane protein</fullName>
    </recommendedName>
</protein>
<dbReference type="EMBL" id="CP019791">
    <property type="protein sequence ID" value="AQT69821.1"/>
    <property type="molecule type" value="Genomic_DNA"/>
</dbReference>
<name>A0A1U9NPH6_9BACT</name>
<keyword evidence="1" id="KW-0812">Transmembrane</keyword>
<evidence type="ECO:0008006" key="4">
    <source>
        <dbReference type="Google" id="ProtNLM"/>
    </source>
</evidence>
<gene>
    <name evidence="2" type="ORF">STSP2_03018</name>
</gene>
<keyword evidence="3" id="KW-1185">Reference proteome</keyword>
<dbReference type="Proteomes" id="UP000189674">
    <property type="component" value="Chromosome"/>
</dbReference>
<dbReference type="RefSeq" id="WP_146663468.1">
    <property type="nucleotide sequence ID" value="NZ_CP019791.1"/>
</dbReference>
<dbReference type="AlphaFoldDB" id="A0A1U9NPH6"/>
<proteinExistence type="predicted"/>
<organism evidence="2 3">
    <name type="scientific">Anaerohalosphaera lusitana</name>
    <dbReference type="NCBI Taxonomy" id="1936003"/>
    <lineage>
        <taxon>Bacteria</taxon>
        <taxon>Pseudomonadati</taxon>
        <taxon>Planctomycetota</taxon>
        <taxon>Phycisphaerae</taxon>
        <taxon>Sedimentisphaerales</taxon>
        <taxon>Anaerohalosphaeraceae</taxon>
        <taxon>Anaerohalosphaera</taxon>
    </lineage>
</organism>
<feature type="transmembrane region" description="Helical" evidence="1">
    <location>
        <begin position="159"/>
        <end position="179"/>
    </location>
</feature>
<keyword evidence="1" id="KW-1133">Transmembrane helix</keyword>
<accession>A0A1U9NPH6</accession>
<sequence>MSKGLKNSHKNCGVLVLKLFATAASLTLPLVPLTYIAYSNTLSASGGAVVFFCLSLVAAASAFCYRPTYKVIILFAALVLASMLSSLMGPILLFFMCIFAGAFGVNLLPTKWNRFSIWIIPYVIARAVLAGIVFFLVASKIQLNECVLLTSKFDSLCSFTAIFILALLIFDLCGLGLRYCFRGYSLSRQTNSSDEHA</sequence>
<evidence type="ECO:0000313" key="3">
    <source>
        <dbReference type="Proteomes" id="UP000189674"/>
    </source>
</evidence>
<evidence type="ECO:0000256" key="1">
    <source>
        <dbReference type="SAM" id="Phobius"/>
    </source>
</evidence>
<feature type="transmembrane region" description="Helical" evidence="1">
    <location>
        <begin position="12"/>
        <end position="38"/>
    </location>
</feature>
<reference evidence="3" key="1">
    <citation type="submission" date="2017-02" db="EMBL/GenBank/DDBJ databases">
        <title>Comparative genomics and description of representatives of a novel lineage of planctomycetes thriving in anoxic sediments.</title>
        <authorList>
            <person name="Spring S."/>
            <person name="Bunk B."/>
            <person name="Sproer C."/>
        </authorList>
    </citation>
    <scope>NUCLEOTIDE SEQUENCE [LARGE SCALE GENOMIC DNA]</scope>
    <source>
        <strain evidence="3">ST-NAGAB-D1</strain>
    </source>
</reference>
<keyword evidence="1" id="KW-0472">Membrane</keyword>
<evidence type="ECO:0000313" key="2">
    <source>
        <dbReference type="EMBL" id="AQT69821.1"/>
    </source>
</evidence>
<dbReference type="KEGG" id="alus:STSP2_03018"/>
<feature type="transmembrane region" description="Helical" evidence="1">
    <location>
        <begin position="44"/>
        <end position="65"/>
    </location>
</feature>
<feature type="transmembrane region" description="Helical" evidence="1">
    <location>
        <begin position="72"/>
        <end position="103"/>
    </location>
</feature>
<feature type="transmembrane region" description="Helical" evidence="1">
    <location>
        <begin position="115"/>
        <end position="138"/>
    </location>
</feature>